<dbReference type="SMART" id="SM00575">
    <property type="entry name" value="ZnF_PMZ"/>
    <property type="match status" value="1"/>
</dbReference>
<evidence type="ECO:0000256" key="6">
    <source>
        <dbReference type="RuleBase" id="RU367018"/>
    </source>
</evidence>
<dbReference type="GO" id="GO:0005634">
    <property type="term" value="C:nucleus"/>
    <property type="evidence" value="ECO:0007669"/>
    <property type="project" value="UniProtKB-SubCell"/>
</dbReference>
<reference evidence="9" key="2">
    <citation type="journal article" date="2017" name="Nat. Plants">
        <title>The Aegilops tauschii genome reveals multiple impacts of transposons.</title>
        <authorList>
            <person name="Zhao G."/>
            <person name="Zou C."/>
            <person name="Li K."/>
            <person name="Wang K."/>
            <person name="Li T."/>
            <person name="Gao L."/>
            <person name="Zhang X."/>
            <person name="Wang H."/>
            <person name="Yang Z."/>
            <person name="Liu X."/>
            <person name="Jiang W."/>
            <person name="Mao L."/>
            <person name="Kong X."/>
            <person name="Jiao Y."/>
            <person name="Jia J."/>
        </authorList>
    </citation>
    <scope>NUCLEOTIDE SEQUENCE [LARGE SCALE GENOMIC DNA]</scope>
    <source>
        <strain evidence="9">cv. AL8/78</strain>
    </source>
</reference>
<keyword evidence="9" id="KW-1185">Reference proteome</keyword>
<keyword evidence="6" id="KW-0539">Nucleus</keyword>
<evidence type="ECO:0000313" key="8">
    <source>
        <dbReference type="EnsemblPlants" id="AET5Gv20790600.1"/>
    </source>
</evidence>
<name>A0A453LIT6_AEGTS</name>
<dbReference type="EnsemblPlants" id="AET5Gv20790600.1">
    <property type="protein sequence ID" value="AET5Gv20790600.1"/>
    <property type="gene ID" value="AET5Gv20790600"/>
</dbReference>
<dbReference type="PROSITE" id="PS50966">
    <property type="entry name" value="ZF_SWIM"/>
    <property type="match status" value="1"/>
</dbReference>
<comment type="function">
    <text evidence="6">Putative transcription activator involved in regulating light control of development.</text>
</comment>
<protein>
    <recommendedName>
        <fullName evidence="6">Protein FAR1-RELATED SEQUENCE</fullName>
    </recommendedName>
</protein>
<evidence type="ECO:0000256" key="5">
    <source>
        <dbReference type="PROSITE-ProRule" id="PRU00325"/>
    </source>
</evidence>
<dbReference type="InterPro" id="IPR006564">
    <property type="entry name" value="Znf_PMZ"/>
</dbReference>
<evidence type="ECO:0000259" key="7">
    <source>
        <dbReference type="PROSITE" id="PS50966"/>
    </source>
</evidence>
<comment type="subcellular location">
    <subcellularLocation>
        <location evidence="6">Nucleus</location>
    </subcellularLocation>
</comment>
<organism evidence="8 9">
    <name type="scientific">Aegilops tauschii subsp. strangulata</name>
    <name type="common">Goatgrass</name>
    <dbReference type="NCBI Taxonomy" id="200361"/>
    <lineage>
        <taxon>Eukaryota</taxon>
        <taxon>Viridiplantae</taxon>
        <taxon>Streptophyta</taxon>
        <taxon>Embryophyta</taxon>
        <taxon>Tracheophyta</taxon>
        <taxon>Spermatophyta</taxon>
        <taxon>Magnoliopsida</taxon>
        <taxon>Liliopsida</taxon>
        <taxon>Poales</taxon>
        <taxon>Poaceae</taxon>
        <taxon>BOP clade</taxon>
        <taxon>Pooideae</taxon>
        <taxon>Triticodae</taxon>
        <taxon>Triticeae</taxon>
        <taxon>Triticinae</taxon>
        <taxon>Aegilops</taxon>
    </lineage>
</organism>
<dbReference type="InterPro" id="IPR007527">
    <property type="entry name" value="Znf_SWIM"/>
</dbReference>
<dbReference type="PANTHER" id="PTHR31669:SF306">
    <property type="entry name" value="PROTEIN FAR1-RELATED SEQUENCE"/>
    <property type="match status" value="1"/>
</dbReference>
<dbReference type="Pfam" id="PF04434">
    <property type="entry name" value="SWIM"/>
    <property type="match status" value="1"/>
</dbReference>
<evidence type="ECO:0000256" key="2">
    <source>
        <dbReference type="ARBA" id="ARBA00022723"/>
    </source>
</evidence>
<dbReference type="GO" id="GO:0006355">
    <property type="term" value="P:regulation of DNA-templated transcription"/>
    <property type="evidence" value="ECO:0007669"/>
    <property type="project" value="UniProtKB-UniRule"/>
</dbReference>
<keyword evidence="4 6" id="KW-0862">Zinc</keyword>
<accession>A0A453LIT6</accession>
<dbReference type="Proteomes" id="UP000015105">
    <property type="component" value="Chromosome 5D"/>
</dbReference>
<keyword evidence="2 6" id="KW-0479">Metal-binding</keyword>
<comment type="similarity">
    <text evidence="1 6">Belongs to the FHY3/FAR1 family.</text>
</comment>
<dbReference type="Gramene" id="AET5Gv20790600.1">
    <property type="protein sequence ID" value="AET5Gv20790600.1"/>
    <property type="gene ID" value="AET5Gv20790600"/>
</dbReference>
<reference evidence="8" key="4">
    <citation type="submission" date="2019-03" db="UniProtKB">
        <authorList>
            <consortium name="EnsemblPlants"/>
        </authorList>
    </citation>
    <scope>IDENTIFICATION</scope>
</reference>
<dbReference type="InterPro" id="IPR031052">
    <property type="entry name" value="FHY3/FAR1"/>
</dbReference>
<dbReference type="GO" id="GO:0008270">
    <property type="term" value="F:zinc ion binding"/>
    <property type="evidence" value="ECO:0007669"/>
    <property type="project" value="UniProtKB-UniRule"/>
</dbReference>
<evidence type="ECO:0000313" key="9">
    <source>
        <dbReference type="Proteomes" id="UP000015105"/>
    </source>
</evidence>
<reference evidence="8" key="3">
    <citation type="journal article" date="2017" name="Nature">
        <title>Genome sequence of the progenitor of the wheat D genome Aegilops tauschii.</title>
        <authorList>
            <person name="Luo M.C."/>
            <person name="Gu Y.Q."/>
            <person name="Puiu D."/>
            <person name="Wang H."/>
            <person name="Twardziok S.O."/>
            <person name="Deal K.R."/>
            <person name="Huo N."/>
            <person name="Zhu T."/>
            <person name="Wang L."/>
            <person name="Wang Y."/>
            <person name="McGuire P.E."/>
            <person name="Liu S."/>
            <person name="Long H."/>
            <person name="Ramasamy R.K."/>
            <person name="Rodriguez J.C."/>
            <person name="Van S.L."/>
            <person name="Yuan L."/>
            <person name="Wang Z."/>
            <person name="Xia Z."/>
            <person name="Xiao L."/>
            <person name="Anderson O.D."/>
            <person name="Ouyang S."/>
            <person name="Liang Y."/>
            <person name="Zimin A.V."/>
            <person name="Pertea G."/>
            <person name="Qi P."/>
            <person name="Bennetzen J.L."/>
            <person name="Dai X."/>
            <person name="Dawson M.W."/>
            <person name="Muller H.G."/>
            <person name="Kugler K."/>
            <person name="Rivarola-Duarte L."/>
            <person name="Spannagl M."/>
            <person name="Mayer K.F.X."/>
            <person name="Lu F.H."/>
            <person name="Bevan M.W."/>
            <person name="Leroy P."/>
            <person name="Li P."/>
            <person name="You F.M."/>
            <person name="Sun Q."/>
            <person name="Liu Z."/>
            <person name="Lyons E."/>
            <person name="Wicker T."/>
            <person name="Salzberg S.L."/>
            <person name="Devos K.M."/>
            <person name="Dvorak J."/>
        </authorList>
    </citation>
    <scope>NUCLEOTIDE SEQUENCE [LARGE SCALE GENOMIC DNA]</scope>
    <source>
        <strain evidence="8">cv. AL8/78</strain>
    </source>
</reference>
<reference evidence="9" key="1">
    <citation type="journal article" date="2014" name="Science">
        <title>Ancient hybridizations among the ancestral genomes of bread wheat.</title>
        <authorList>
            <consortium name="International Wheat Genome Sequencing Consortium,"/>
            <person name="Marcussen T."/>
            <person name="Sandve S.R."/>
            <person name="Heier L."/>
            <person name="Spannagl M."/>
            <person name="Pfeifer M."/>
            <person name="Jakobsen K.S."/>
            <person name="Wulff B.B."/>
            <person name="Steuernagel B."/>
            <person name="Mayer K.F."/>
            <person name="Olsen O.A."/>
        </authorList>
    </citation>
    <scope>NUCLEOTIDE SEQUENCE [LARGE SCALE GENOMIC DNA]</scope>
    <source>
        <strain evidence="9">cv. AL8/78</strain>
    </source>
</reference>
<dbReference type="PANTHER" id="PTHR31669">
    <property type="entry name" value="PROTEIN FAR1-RELATED SEQUENCE 10-RELATED"/>
    <property type="match status" value="1"/>
</dbReference>
<dbReference type="AlphaFoldDB" id="A0A453LIT6"/>
<keyword evidence="3 5" id="KW-0863">Zinc-finger</keyword>
<reference evidence="8" key="5">
    <citation type="journal article" date="2021" name="G3 (Bethesda)">
        <title>Aegilops tauschii genome assembly Aet v5.0 features greater sequence contiguity and improved annotation.</title>
        <authorList>
            <person name="Wang L."/>
            <person name="Zhu T."/>
            <person name="Rodriguez J.C."/>
            <person name="Deal K.R."/>
            <person name="Dubcovsky J."/>
            <person name="McGuire P.E."/>
            <person name="Lux T."/>
            <person name="Spannagl M."/>
            <person name="Mayer K.F.X."/>
            <person name="Baldrich P."/>
            <person name="Meyers B.C."/>
            <person name="Huo N."/>
            <person name="Gu Y.Q."/>
            <person name="Zhou H."/>
            <person name="Devos K.M."/>
            <person name="Bennetzen J.L."/>
            <person name="Unver T."/>
            <person name="Budak H."/>
            <person name="Gulick P.J."/>
            <person name="Galiba G."/>
            <person name="Kalapos B."/>
            <person name="Nelson D.R."/>
            <person name="Li P."/>
            <person name="You F.M."/>
            <person name="Luo M.C."/>
            <person name="Dvorak J."/>
        </authorList>
    </citation>
    <scope>NUCLEOTIDE SEQUENCE [LARGE SCALE GENOMIC DNA]</scope>
    <source>
        <strain evidence="8">cv. AL8/78</strain>
    </source>
</reference>
<proteinExistence type="inferred from homology"/>
<dbReference type="STRING" id="200361.A0A453LIT6"/>
<feature type="domain" description="SWIM-type" evidence="7">
    <location>
        <begin position="13"/>
        <end position="45"/>
    </location>
</feature>
<evidence type="ECO:0000256" key="4">
    <source>
        <dbReference type="ARBA" id="ARBA00022833"/>
    </source>
</evidence>
<evidence type="ECO:0000256" key="1">
    <source>
        <dbReference type="ARBA" id="ARBA00005889"/>
    </source>
</evidence>
<sequence length="82" mass="9493">IRDGYKKLRVVTYNTTTMVGSCTCKLFETHGIPCRHLIHVLRTAQVKELPEHYVLKRFRKECKIEPVFDEDGILLEANESSS</sequence>
<evidence type="ECO:0000256" key="3">
    <source>
        <dbReference type="ARBA" id="ARBA00022771"/>
    </source>
</evidence>